<dbReference type="OrthoDB" id="186625at2759"/>
<keyword evidence="6" id="KW-1185">Reference proteome</keyword>
<dbReference type="PANTHER" id="PTHR12294">
    <property type="entry name" value="EF HAND DOMAIN FAMILY A1,A2-RELATED"/>
    <property type="match status" value="1"/>
</dbReference>
<keyword evidence="4" id="KW-0472">Membrane</keyword>
<dbReference type="PANTHER" id="PTHR12294:SF1">
    <property type="entry name" value="CALCIUM UPTAKE PROTEIN 1, MITOCHONDRIAL"/>
    <property type="match status" value="1"/>
</dbReference>
<sequence length="127" mass="14608">VDAIAPELGRKRISFDDFLRFHRMQRKLHTLSVALDFFHHIDRPVSKSDFAKMVKKLLGIALGAHVIEVIFAVFGDEAGMLNTPAFLEVMQRREIMWARRKQSEIDTYQPGTVARAMVCVRKCFSDD</sequence>
<dbReference type="GO" id="GO:1990246">
    <property type="term" value="C:uniplex complex"/>
    <property type="evidence" value="ECO:0007669"/>
    <property type="project" value="TreeGrafter"/>
</dbReference>
<dbReference type="GO" id="GO:0005509">
    <property type="term" value="F:calcium ion binding"/>
    <property type="evidence" value="ECO:0007669"/>
    <property type="project" value="InterPro"/>
</dbReference>
<dbReference type="Gene3D" id="1.10.238.10">
    <property type="entry name" value="EF-hand"/>
    <property type="match status" value="1"/>
</dbReference>
<dbReference type="Proteomes" id="UP000236333">
    <property type="component" value="Unassembled WGS sequence"/>
</dbReference>
<comment type="subcellular location">
    <subcellularLocation>
        <location evidence="1">Mitochondrion inner membrane</location>
    </subcellularLocation>
</comment>
<protein>
    <submittedName>
        <fullName evidence="5">Uncharacterized protein</fullName>
    </submittedName>
</protein>
<keyword evidence="2" id="KW-0479">Metal-binding</keyword>
<gene>
    <name evidence="5" type="ORF">TSOC_006539</name>
</gene>
<accession>A0A2J8A3B9</accession>
<evidence type="ECO:0000256" key="1">
    <source>
        <dbReference type="ARBA" id="ARBA00004273"/>
    </source>
</evidence>
<feature type="non-terminal residue" evidence="5">
    <location>
        <position position="1"/>
    </location>
</feature>
<name>A0A2J8A3B9_9CHLO</name>
<evidence type="ECO:0000256" key="4">
    <source>
        <dbReference type="ARBA" id="ARBA00023136"/>
    </source>
</evidence>
<evidence type="ECO:0000256" key="3">
    <source>
        <dbReference type="ARBA" id="ARBA00022737"/>
    </source>
</evidence>
<reference evidence="5 6" key="1">
    <citation type="journal article" date="2017" name="Mol. Biol. Evol.">
        <title>The 4-celled Tetrabaena socialis nuclear genome reveals the essential components for genetic control of cell number at the origin of multicellularity in the volvocine lineage.</title>
        <authorList>
            <person name="Featherston J."/>
            <person name="Arakaki Y."/>
            <person name="Hanschen E.R."/>
            <person name="Ferris P.J."/>
            <person name="Michod R.E."/>
            <person name="Olson B.J.S.C."/>
            <person name="Nozaki H."/>
            <person name="Durand P.M."/>
        </authorList>
    </citation>
    <scope>NUCLEOTIDE SEQUENCE [LARGE SCALE GENOMIC DNA]</scope>
    <source>
        <strain evidence="5 6">NIES-571</strain>
    </source>
</reference>
<dbReference type="EMBL" id="PGGS01000202">
    <property type="protein sequence ID" value="PNH07025.1"/>
    <property type="molecule type" value="Genomic_DNA"/>
</dbReference>
<keyword evidence="3" id="KW-0677">Repeat</keyword>
<evidence type="ECO:0000313" key="5">
    <source>
        <dbReference type="EMBL" id="PNH07025.1"/>
    </source>
</evidence>
<organism evidence="5 6">
    <name type="scientific">Tetrabaena socialis</name>
    <dbReference type="NCBI Taxonomy" id="47790"/>
    <lineage>
        <taxon>Eukaryota</taxon>
        <taxon>Viridiplantae</taxon>
        <taxon>Chlorophyta</taxon>
        <taxon>core chlorophytes</taxon>
        <taxon>Chlorophyceae</taxon>
        <taxon>CS clade</taxon>
        <taxon>Chlamydomonadales</taxon>
        <taxon>Tetrabaenaceae</taxon>
        <taxon>Tetrabaena</taxon>
    </lineage>
</organism>
<evidence type="ECO:0000313" key="6">
    <source>
        <dbReference type="Proteomes" id="UP000236333"/>
    </source>
</evidence>
<dbReference type="AlphaFoldDB" id="A0A2J8A3B9"/>
<proteinExistence type="predicted"/>
<dbReference type="GO" id="GO:0036444">
    <property type="term" value="P:calcium import into the mitochondrion"/>
    <property type="evidence" value="ECO:0007669"/>
    <property type="project" value="TreeGrafter"/>
</dbReference>
<dbReference type="InterPro" id="IPR011992">
    <property type="entry name" value="EF-hand-dom_pair"/>
</dbReference>
<dbReference type="GO" id="GO:0051560">
    <property type="term" value="P:mitochondrial calcium ion homeostasis"/>
    <property type="evidence" value="ECO:0007669"/>
    <property type="project" value="TreeGrafter"/>
</dbReference>
<comment type="caution">
    <text evidence="5">The sequence shown here is derived from an EMBL/GenBank/DDBJ whole genome shotgun (WGS) entry which is preliminary data.</text>
</comment>
<dbReference type="InterPro" id="IPR039800">
    <property type="entry name" value="MICU1/2/3"/>
</dbReference>
<evidence type="ECO:0000256" key="2">
    <source>
        <dbReference type="ARBA" id="ARBA00022723"/>
    </source>
</evidence>
<dbReference type="SUPFAM" id="SSF47473">
    <property type="entry name" value="EF-hand"/>
    <property type="match status" value="1"/>
</dbReference>